<evidence type="ECO:0000313" key="4">
    <source>
        <dbReference type="Proteomes" id="UP000584642"/>
    </source>
</evidence>
<accession>A0ABX2TIR9</accession>
<feature type="chain" id="PRO_5045264611" evidence="2">
    <location>
        <begin position="26"/>
        <end position="339"/>
    </location>
</feature>
<dbReference type="InterPro" id="IPR038404">
    <property type="entry name" value="TRAP_DctP_sf"/>
</dbReference>
<sequence>MRISRTLAAGLVAIACTALSSPVSAETKLRFQTHHSANSLQGKALLRFAGLVKEMSGGRLTVEMLTSSAAVKSTEVFEAASMGILDGDATGAGYVTNKDAAFQFFGDVMGGYDNAEQIYGWFNDGGGRAIADELYHRFNMHLIGIFVATPESLGSTKPLAGIADLKGWKFRSPPGMESEIFQKLGSGPVVMPFGEVFTAMSSGVVSGADASTLAVNKGLGLYDVGKHTTWPGFHSMPIEHVTVNLDKWKALPDDLKKVMEKAVAQIAAEVPKQSAADDEAAAAELTKAGVTIHNWSAEDRGKFRAVAQQVWADWSKRTPLAGKAYESHVGYMKKIGLLK</sequence>
<dbReference type="EMBL" id="JABFDB010000023">
    <property type="protein sequence ID" value="NYZ22969.1"/>
    <property type="molecule type" value="Genomic_DNA"/>
</dbReference>
<dbReference type="InterPro" id="IPR018389">
    <property type="entry name" value="DctP_fam"/>
</dbReference>
<dbReference type="PANTHER" id="PTHR33376:SF5">
    <property type="entry name" value="EXTRACYTOPLASMIC SOLUTE RECEPTOR PROTEIN"/>
    <property type="match status" value="1"/>
</dbReference>
<evidence type="ECO:0000313" key="3">
    <source>
        <dbReference type="EMBL" id="NYZ22969.1"/>
    </source>
</evidence>
<comment type="caution">
    <text evidence="3">The sequence shown here is derived from an EMBL/GenBank/DDBJ whole genome shotgun (WGS) entry which is preliminary data.</text>
</comment>
<dbReference type="Pfam" id="PF03480">
    <property type="entry name" value="DctP"/>
    <property type="match status" value="1"/>
</dbReference>
<evidence type="ECO:0000256" key="1">
    <source>
        <dbReference type="ARBA" id="ARBA00022729"/>
    </source>
</evidence>
<reference evidence="3 4" key="1">
    <citation type="submission" date="2020-05" db="EMBL/GenBank/DDBJ databases">
        <title>Azospirillum oleiclasticum sp. nov, a nitrogen-fixing and heavy crude oil-emulsifying bacterium isolated from the crude oil of Yumen Oilfield.</title>
        <authorList>
            <person name="Wu D."/>
            <person name="Cai M."/>
            <person name="Zhang X."/>
        </authorList>
    </citation>
    <scope>NUCLEOTIDE SEQUENCE [LARGE SCALE GENOMIC DNA]</scope>
    <source>
        <strain evidence="3 4">ROY-1-1-2</strain>
    </source>
</reference>
<evidence type="ECO:0000256" key="2">
    <source>
        <dbReference type="SAM" id="SignalP"/>
    </source>
</evidence>
<proteinExistence type="predicted"/>
<name>A0ABX2TIR9_9PROT</name>
<dbReference type="Gene3D" id="3.40.190.170">
    <property type="entry name" value="Bacterial extracellular solute-binding protein, family 7"/>
    <property type="match status" value="1"/>
</dbReference>
<keyword evidence="4" id="KW-1185">Reference proteome</keyword>
<dbReference type="RefSeq" id="WP_180284747.1">
    <property type="nucleotide sequence ID" value="NZ_JABFDB010000023.1"/>
</dbReference>
<dbReference type="CDD" id="cd13604">
    <property type="entry name" value="PBP2_TRAP_ketoacid_lactate_like"/>
    <property type="match status" value="1"/>
</dbReference>
<feature type="signal peptide" evidence="2">
    <location>
        <begin position="1"/>
        <end position="25"/>
    </location>
</feature>
<dbReference type="NCBIfam" id="NF037995">
    <property type="entry name" value="TRAP_S1"/>
    <property type="match status" value="1"/>
</dbReference>
<organism evidence="3 4">
    <name type="scientific">Azospirillum oleiclasticum</name>
    <dbReference type="NCBI Taxonomy" id="2735135"/>
    <lineage>
        <taxon>Bacteria</taxon>
        <taxon>Pseudomonadati</taxon>
        <taxon>Pseudomonadota</taxon>
        <taxon>Alphaproteobacteria</taxon>
        <taxon>Rhodospirillales</taxon>
        <taxon>Azospirillaceae</taxon>
        <taxon>Azospirillum</taxon>
    </lineage>
</organism>
<gene>
    <name evidence="3" type="ORF">HND93_24955</name>
</gene>
<keyword evidence="1 2" id="KW-0732">Signal</keyword>
<protein>
    <submittedName>
        <fullName evidence="3">TRAP transporter substrate-binding protein</fullName>
    </submittedName>
</protein>
<dbReference type="Proteomes" id="UP000584642">
    <property type="component" value="Unassembled WGS sequence"/>
</dbReference>
<dbReference type="PANTHER" id="PTHR33376">
    <property type="match status" value="1"/>
</dbReference>
<dbReference type="PROSITE" id="PS51257">
    <property type="entry name" value="PROKAR_LIPOPROTEIN"/>
    <property type="match status" value="1"/>
</dbReference>